<evidence type="ECO:0000313" key="4">
    <source>
        <dbReference type="Proteomes" id="UP000291469"/>
    </source>
</evidence>
<keyword evidence="2" id="KW-0812">Transmembrane</keyword>
<keyword evidence="2" id="KW-0472">Membrane</keyword>
<evidence type="ECO:0000256" key="1">
    <source>
        <dbReference type="SAM" id="MobiDB-lite"/>
    </source>
</evidence>
<keyword evidence="4" id="KW-1185">Reference proteome</keyword>
<keyword evidence="2" id="KW-1133">Transmembrane helix</keyword>
<feature type="transmembrane region" description="Helical" evidence="2">
    <location>
        <begin position="231"/>
        <end position="250"/>
    </location>
</feature>
<feature type="transmembrane region" description="Helical" evidence="2">
    <location>
        <begin position="256"/>
        <end position="274"/>
    </location>
</feature>
<feature type="transmembrane region" description="Helical" evidence="2">
    <location>
        <begin position="189"/>
        <end position="210"/>
    </location>
</feature>
<name>A0A411YKS0_9ACTN</name>
<sequence>MTDDETAAGVPRSGGVPAGPQRSPQHPAPWATQGARTLRVIATMRPHLWLHSVPYLLVWTPEADVAGRVGLVVAHAAALTAWQLRSDFVDAARGLEPRGGLPRRRRWTDLAVTDRVLPLALGLTIVGGLLAGRLHPLFPLVMGLLAAGAWFLPLRPPARKYFLTPEVVLALGFVGGVAGLLAVAQAGSVPAPTVVANIGALLATIVAAHIRDRGRDLADGVTTIATQGPAAWTLLWLAGLASVVAGLASLELPLTAGGRVAVAGAGALAVALCLRRGRVPALVLAHGAYALGLLEEMAGRTH</sequence>
<evidence type="ECO:0008006" key="5">
    <source>
        <dbReference type="Google" id="ProtNLM"/>
    </source>
</evidence>
<gene>
    <name evidence="3" type="ORF">ER308_21040</name>
</gene>
<organism evidence="3 4">
    <name type="scientific">Egibacter rhizosphaerae</name>
    <dbReference type="NCBI Taxonomy" id="1670831"/>
    <lineage>
        <taxon>Bacteria</taxon>
        <taxon>Bacillati</taxon>
        <taxon>Actinomycetota</taxon>
        <taxon>Nitriliruptoria</taxon>
        <taxon>Egibacterales</taxon>
        <taxon>Egibacteraceae</taxon>
        <taxon>Egibacter</taxon>
    </lineage>
</organism>
<evidence type="ECO:0000313" key="3">
    <source>
        <dbReference type="EMBL" id="QBI21795.1"/>
    </source>
</evidence>
<dbReference type="KEGG" id="erz:ER308_21040"/>
<protein>
    <recommendedName>
        <fullName evidence="5">Prenyltransferase</fullName>
    </recommendedName>
</protein>
<accession>A0A411YKS0</accession>
<feature type="region of interest" description="Disordered" evidence="1">
    <location>
        <begin position="1"/>
        <end position="31"/>
    </location>
</feature>
<feature type="transmembrane region" description="Helical" evidence="2">
    <location>
        <begin position="137"/>
        <end position="154"/>
    </location>
</feature>
<dbReference type="EMBL" id="CP036402">
    <property type="protein sequence ID" value="QBI21795.1"/>
    <property type="molecule type" value="Genomic_DNA"/>
</dbReference>
<proteinExistence type="predicted"/>
<feature type="transmembrane region" description="Helical" evidence="2">
    <location>
        <begin position="112"/>
        <end position="131"/>
    </location>
</feature>
<dbReference type="Proteomes" id="UP000291469">
    <property type="component" value="Chromosome"/>
</dbReference>
<evidence type="ECO:0000256" key="2">
    <source>
        <dbReference type="SAM" id="Phobius"/>
    </source>
</evidence>
<dbReference type="RefSeq" id="WP_131156786.1">
    <property type="nucleotide sequence ID" value="NZ_CP036402.1"/>
</dbReference>
<dbReference type="AlphaFoldDB" id="A0A411YKS0"/>
<feature type="transmembrane region" description="Helical" evidence="2">
    <location>
        <begin position="161"/>
        <end position="183"/>
    </location>
</feature>
<reference evidence="3 4" key="1">
    <citation type="submission" date="2019-01" db="EMBL/GenBank/DDBJ databases">
        <title>Egibacter rhizosphaerae EGI 80759T.</title>
        <authorList>
            <person name="Chen D.-D."/>
            <person name="Tian Y."/>
            <person name="Jiao J.-Y."/>
            <person name="Zhang X.-T."/>
            <person name="Zhang Y.-G."/>
            <person name="Zhang Y."/>
            <person name="Xiao M."/>
            <person name="Shu W.-S."/>
            <person name="Li W.-J."/>
        </authorList>
    </citation>
    <scope>NUCLEOTIDE SEQUENCE [LARGE SCALE GENOMIC DNA]</scope>
    <source>
        <strain evidence="3 4">EGI 80759</strain>
    </source>
</reference>